<gene>
    <name evidence="2" type="ORF">QE152_g29095</name>
</gene>
<feature type="coiled-coil region" evidence="1">
    <location>
        <begin position="202"/>
        <end position="229"/>
    </location>
</feature>
<evidence type="ECO:0000256" key="1">
    <source>
        <dbReference type="SAM" id="Coils"/>
    </source>
</evidence>
<dbReference type="EMBL" id="JASPKY010000363">
    <property type="protein sequence ID" value="KAK9703803.1"/>
    <property type="molecule type" value="Genomic_DNA"/>
</dbReference>
<evidence type="ECO:0000313" key="2">
    <source>
        <dbReference type="EMBL" id="KAK9703803.1"/>
    </source>
</evidence>
<accession>A0AAW1JJ18</accession>
<dbReference type="AlphaFoldDB" id="A0AAW1JJ18"/>
<sequence length="316" mass="36384">MNRIDGGNYFDLLQKILEENNLMDKPGNLFNMDETGLQLNNRPEYVVAEKGSKNVVAITSGEKDAERESALWLKHNSEPWESVIEFWEKSFNLRRYCKHALVDWPILKMNSYFSHLMSKSNKKYLSKAELQRLANNFGSSDESEDYLDEPCDDSAADSWYLPSLDNDSASKVQNNAYLEEENRNIENNTEEVQPNQQIITNIQHNIDEVQNTENEERNIENDLQDRRNNTNIDTWGPISKAALPRVMEFTERSGVKPEIAAMLCNATVGEFYEAIVDDKNNITYYGIYKSICHQLLTSAADVEPLSRLHEWVPTTV</sequence>
<keyword evidence="1" id="KW-0175">Coiled coil</keyword>
<reference evidence="2 3" key="1">
    <citation type="journal article" date="2024" name="BMC Genomics">
        <title>De novo assembly and annotation of Popillia japonica's genome with initial clues to its potential as an invasive pest.</title>
        <authorList>
            <person name="Cucini C."/>
            <person name="Boschi S."/>
            <person name="Funari R."/>
            <person name="Cardaioli E."/>
            <person name="Iannotti N."/>
            <person name="Marturano G."/>
            <person name="Paoli F."/>
            <person name="Bruttini M."/>
            <person name="Carapelli A."/>
            <person name="Frati F."/>
            <person name="Nardi F."/>
        </authorList>
    </citation>
    <scope>NUCLEOTIDE SEQUENCE [LARGE SCALE GENOMIC DNA]</scope>
    <source>
        <strain evidence="2">DMR45628</strain>
    </source>
</reference>
<organism evidence="2 3">
    <name type="scientific">Popillia japonica</name>
    <name type="common">Japanese beetle</name>
    <dbReference type="NCBI Taxonomy" id="7064"/>
    <lineage>
        <taxon>Eukaryota</taxon>
        <taxon>Metazoa</taxon>
        <taxon>Ecdysozoa</taxon>
        <taxon>Arthropoda</taxon>
        <taxon>Hexapoda</taxon>
        <taxon>Insecta</taxon>
        <taxon>Pterygota</taxon>
        <taxon>Neoptera</taxon>
        <taxon>Endopterygota</taxon>
        <taxon>Coleoptera</taxon>
        <taxon>Polyphaga</taxon>
        <taxon>Scarabaeiformia</taxon>
        <taxon>Scarabaeidae</taxon>
        <taxon>Rutelinae</taxon>
        <taxon>Popillia</taxon>
    </lineage>
</organism>
<protein>
    <recommendedName>
        <fullName evidence="4">Transposase</fullName>
    </recommendedName>
</protein>
<evidence type="ECO:0008006" key="4">
    <source>
        <dbReference type="Google" id="ProtNLM"/>
    </source>
</evidence>
<evidence type="ECO:0000313" key="3">
    <source>
        <dbReference type="Proteomes" id="UP001458880"/>
    </source>
</evidence>
<comment type="caution">
    <text evidence="2">The sequence shown here is derived from an EMBL/GenBank/DDBJ whole genome shotgun (WGS) entry which is preliminary data.</text>
</comment>
<name>A0AAW1JJ18_POPJA</name>
<keyword evidence="3" id="KW-1185">Reference proteome</keyword>
<proteinExistence type="predicted"/>
<dbReference type="Proteomes" id="UP001458880">
    <property type="component" value="Unassembled WGS sequence"/>
</dbReference>